<evidence type="ECO:0000256" key="15">
    <source>
        <dbReference type="ARBA" id="ARBA00023113"/>
    </source>
</evidence>
<keyword evidence="4" id="KW-0540">Nuclease</keyword>
<dbReference type="STRING" id="174720.A0A0N5BJE0"/>
<keyword evidence="8" id="KW-0255">Endonuclease</keyword>
<dbReference type="InterPro" id="IPR043502">
    <property type="entry name" value="DNA/RNA_pol_sf"/>
</dbReference>
<comment type="function">
    <text evidence="1">The aspartyl protease (PR) mediates the proteolytic cleavages of the Gag and Gag-Pol polyproteins after assembly of the VLP.</text>
</comment>
<dbReference type="PANTHER" id="PTHR42648:SF11">
    <property type="entry name" value="TRANSPOSON TY4-P GAG-POL POLYPROTEIN"/>
    <property type="match status" value="1"/>
</dbReference>
<keyword evidence="16" id="KW-0233">DNA recombination</keyword>
<evidence type="ECO:0000256" key="17">
    <source>
        <dbReference type="ARBA" id="ARBA00023268"/>
    </source>
</evidence>
<dbReference type="Pfam" id="PF14223">
    <property type="entry name" value="Retrotran_gag_2"/>
    <property type="match status" value="1"/>
</dbReference>
<dbReference type="Pfam" id="PF07727">
    <property type="entry name" value="RVT_2"/>
    <property type="match status" value="1"/>
</dbReference>
<dbReference type="InterPro" id="IPR001584">
    <property type="entry name" value="Integrase_cat-core"/>
</dbReference>
<dbReference type="SUPFAM" id="SSF53098">
    <property type="entry name" value="Ribonuclease H-like"/>
    <property type="match status" value="1"/>
</dbReference>
<keyword evidence="6" id="KW-0547">Nucleotide-binding</keyword>
<dbReference type="PROSITE" id="PS50994">
    <property type="entry name" value="INTEGRASE"/>
    <property type="match status" value="1"/>
</dbReference>
<feature type="domain" description="Integrase catalytic" evidence="21">
    <location>
        <begin position="425"/>
        <end position="589"/>
    </location>
</feature>
<evidence type="ECO:0000256" key="18">
    <source>
        <dbReference type="PROSITE-ProRule" id="PRU00047"/>
    </source>
</evidence>
<dbReference type="AlphaFoldDB" id="A0A0N5BJE0"/>
<evidence type="ECO:0000256" key="4">
    <source>
        <dbReference type="ARBA" id="ARBA00022722"/>
    </source>
</evidence>
<dbReference type="InterPro" id="IPR012337">
    <property type="entry name" value="RNaseH-like_sf"/>
</dbReference>
<evidence type="ECO:0000256" key="14">
    <source>
        <dbReference type="ARBA" id="ARBA00022932"/>
    </source>
</evidence>
<evidence type="ECO:0000256" key="3">
    <source>
        <dbReference type="ARBA" id="ARBA00022670"/>
    </source>
</evidence>
<dbReference type="GO" id="GO:0003676">
    <property type="term" value="F:nucleic acid binding"/>
    <property type="evidence" value="ECO:0007669"/>
    <property type="project" value="InterPro"/>
</dbReference>
<keyword evidence="11" id="KW-0460">Magnesium</keyword>
<evidence type="ECO:0000256" key="13">
    <source>
        <dbReference type="ARBA" id="ARBA00022918"/>
    </source>
</evidence>
<keyword evidence="14" id="KW-0239">DNA-directed DNA polymerase</keyword>
<evidence type="ECO:0000256" key="2">
    <source>
        <dbReference type="ARBA" id="ARBA00022612"/>
    </source>
</evidence>
<proteinExistence type="predicted"/>
<keyword evidence="14" id="KW-0808">Transferase</keyword>
<dbReference type="InterPro" id="IPR036875">
    <property type="entry name" value="Znf_CCHC_sf"/>
</dbReference>
<dbReference type="InterPro" id="IPR013103">
    <property type="entry name" value="RVT_2"/>
</dbReference>
<dbReference type="GO" id="GO:0019899">
    <property type="term" value="F:enzyme binding"/>
    <property type="evidence" value="ECO:0007669"/>
    <property type="project" value="UniProtKB-ARBA"/>
</dbReference>
<keyword evidence="10" id="KW-0067">ATP-binding</keyword>
<dbReference type="InterPro" id="IPR036397">
    <property type="entry name" value="RNaseH_sf"/>
</dbReference>
<evidence type="ECO:0000256" key="16">
    <source>
        <dbReference type="ARBA" id="ARBA00023172"/>
    </source>
</evidence>
<dbReference type="PANTHER" id="PTHR42648">
    <property type="entry name" value="TRANSPOSASE, PUTATIVE-RELATED"/>
    <property type="match status" value="1"/>
</dbReference>
<keyword evidence="2" id="KW-1188">Viral release from host cell</keyword>
<keyword evidence="18" id="KW-0863">Zinc-finger</keyword>
<keyword evidence="17" id="KW-0511">Multifunctional enzyme</keyword>
<evidence type="ECO:0000256" key="19">
    <source>
        <dbReference type="SAM" id="MobiDB-lite"/>
    </source>
</evidence>
<evidence type="ECO:0000313" key="22">
    <source>
        <dbReference type="Proteomes" id="UP000046392"/>
    </source>
</evidence>
<sequence length="1239" mass="142626">MMTKLKLSDFMVTIKQMKFTILENESNYRIWKEDLETLLDMHEIKLENLKEKNSPDKSIILRAVKQTLSSDLRNQYIDYDDISVLLDDIEQQFSNTTLYSLISLKKQLYKLEMDGDSINEHIAKMRMLVMRLKSMSVVIDDKEQAHILLASLPSKYDSFISTLSMEPTINEVIKLLKAQDELKGRNEINTNDNLTFLTKINHKKKFNNVQRKCYNCGGTGHYANACPSPKDARSNICIYENETRDVDESSDSDGIAFIASYELRDDNWIIDSGASLHLTGKLDLLEDIKETGSVRIRTANNEIIQTNLVGKARVNNILIDNVYYAKSVPANLLSYNLLKENGKIVIDKNNELVFMMSDGKLHTESKNGVLMVKANKNLWHERLGHCCKEVLTKTIGINHGYEGSCNICSVSKIKRNNHKLINEGKRYQPLELISIDIAGPMKNVGIRKERFWLIAVDSASKLTAIVPLKCKSEAPVAFDKIVKTWELKTKLKIQRVRCDNAPELISQSMREILIKRDVMLENSAAYNPQQNSCERHNGIIKSMVKTWLIGKRLPPYLWPELAKSAAYIRNRVVTLTTNKAPLEFVGLKVDYDKIKSIGSMIIYRDGRTKDGRVGVLLGHEFGQTYTVFDIIDKRLIKTHDLIIHENQDYVDAKNFIKKYVKNEEVSDDELVDNKVDHSKEESNSTDQPLVKSSSTTNPKNPKPTIDDYAIAGNLRSKSKERNMLLCNEVPEHVIYLNLNAHDAWNIPEWRESMEKEINKLMEEKTWKIIKTPLNEQILSTRWVFSTKADGQKKSRIVVRGYEQSNEVESFAPTSSSVTLKILITLALKNDMTLYQIDFCAAFVQSELREDIYLHPPLGITIPEGCCLKLNKALYGLKQAGRTFYLTISKYLKSLDFYPTEFDNCLYVKYADGEKKVRTIILIYVDDCVIASRDKNEIYNIIKNLENRFSIKNLGELGVNSKLFVGVEIEKRGQDYILHQKSKIETLLDMYKSHNIYPSKTPMKEELLDIEDSEFLDEKLHAEYRTITGKLLYISSMTRVDIAYAVQSCSKFTHKPRIMHWRALIQILKYLKGTWDIEIVLSKEEIMKENRLQGFSDSSFREPKSCYGNIIYLFSVPIFWKSKQISYVTTSTYESELVGLFELVKNITWIYKLFNQLSISPVVIVYTDNLPIVKGLEKDNYSKTKAKHMRISSLWLKERIDELDIKILYVPSKNMLADDLTKPKLQGNVTLLNNDYIKNI</sequence>
<dbReference type="InterPro" id="IPR039537">
    <property type="entry name" value="Retrotran_Ty1/copia-like"/>
</dbReference>
<evidence type="ECO:0000256" key="12">
    <source>
        <dbReference type="ARBA" id="ARBA00022908"/>
    </source>
</evidence>
<accession>A0A0N5BJE0</accession>
<dbReference type="Proteomes" id="UP000046392">
    <property type="component" value="Unplaced"/>
</dbReference>
<dbReference type="InterPro" id="IPR043128">
    <property type="entry name" value="Rev_trsase/Diguanyl_cyclase"/>
</dbReference>
<evidence type="ECO:0000256" key="7">
    <source>
        <dbReference type="ARBA" id="ARBA00022750"/>
    </source>
</evidence>
<dbReference type="GO" id="GO:0006508">
    <property type="term" value="P:proteolysis"/>
    <property type="evidence" value="ECO:0007669"/>
    <property type="project" value="UniProtKB-KW"/>
</dbReference>
<dbReference type="GO" id="GO:0003887">
    <property type="term" value="F:DNA-directed DNA polymerase activity"/>
    <property type="evidence" value="ECO:0007669"/>
    <property type="project" value="UniProtKB-KW"/>
</dbReference>
<dbReference type="Gene3D" id="3.30.420.10">
    <property type="entry name" value="Ribonuclease H-like superfamily/Ribonuclease H"/>
    <property type="match status" value="1"/>
</dbReference>
<dbReference type="GO" id="GO:0006310">
    <property type="term" value="P:DNA recombination"/>
    <property type="evidence" value="ECO:0007669"/>
    <property type="project" value="UniProtKB-KW"/>
</dbReference>
<evidence type="ECO:0000259" key="21">
    <source>
        <dbReference type="PROSITE" id="PS50994"/>
    </source>
</evidence>
<keyword evidence="13" id="KW-0695">RNA-directed DNA polymerase</keyword>
<reference evidence="23" key="1">
    <citation type="submission" date="2017-02" db="UniProtKB">
        <authorList>
            <consortium name="WormBaseParasite"/>
        </authorList>
    </citation>
    <scope>IDENTIFICATION</scope>
</reference>
<evidence type="ECO:0000256" key="6">
    <source>
        <dbReference type="ARBA" id="ARBA00022741"/>
    </source>
</evidence>
<evidence type="ECO:0000256" key="11">
    <source>
        <dbReference type="ARBA" id="ARBA00022842"/>
    </source>
</evidence>
<dbReference type="Pfam" id="PF22936">
    <property type="entry name" value="Pol_BBD"/>
    <property type="match status" value="1"/>
</dbReference>
<feature type="region of interest" description="Disordered" evidence="19">
    <location>
        <begin position="675"/>
        <end position="708"/>
    </location>
</feature>
<feature type="domain" description="CCHC-type" evidence="20">
    <location>
        <begin position="211"/>
        <end position="228"/>
    </location>
</feature>
<dbReference type="SMART" id="SM00343">
    <property type="entry name" value="ZnF_C2HC"/>
    <property type="match status" value="1"/>
</dbReference>
<evidence type="ECO:0000259" key="20">
    <source>
        <dbReference type="PROSITE" id="PS50158"/>
    </source>
</evidence>
<dbReference type="WBParaSite" id="SPAL_0000606600.1">
    <property type="protein sequence ID" value="SPAL_0000606600.1"/>
    <property type="gene ID" value="SPAL_0000606600"/>
</dbReference>
<dbReference type="CDD" id="cd09272">
    <property type="entry name" value="RNase_HI_RT_Ty1"/>
    <property type="match status" value="1"/>
</dbReference>
<organism evidence="22 23">
    <name type="scientific">Strongyloides papillosus</name>
    <name type="common">Intestinal threadworm</name>
    <dbReference type="NCBI Taxonomy" id="174720"/>
    <lineage>
        <taxon>Eukaryota</taxon>
        <taxon>Metazoa</taxon>
        <taxon>Ecdysozoa</taxon>
        <taxon>Nematoda</taxon>
        <taxon>Chromadorea</taxon>
        <taxon>Rhabditida</taxon>
        <taxon>Tylenchina</taxon>
        <taxon>Panagrolaimomorpha</taxon>
        <taxon>Strongyloidoidea</taxon>
        <taxon>Strongyloididae</taxon>
        <taxon>Strongyloides</taxon>
    </lineage>
</organism>
<feature type="compositionally biased region" description="Polar residues" evidence="19">
    <location>
        <begin position="684"/>
        <end position="699"/>
    </location>
</feature>
<dbReference type="SUPFAM" id="SSF56672">
    <property type="entry name" value="DNA/RNA polymerases"/>
    <property type="match status" value="1"/>
</dbReference>
<dbReference type="PROSITE" id="PS50158">
    <property type="entry name" value="ZF_CCHC"/>
    <property type="match status" value="1"/>
</dbReference>
<dbReference type="GO" id="GO:0005524">
    <property type="term" value="F:ATP binding"/>
    <property type="evidence" value="ECO:0007669"/>
    <property type="project" value="UniProtKB-KW"/>
</dbReference>
<dbReference type="GO" id="GO:0003964">
    <property type="term" value="F:RNA-directed DNA polymerase activity"/>
    <property type="evidence" value="ECO:0007669"/>
    <property type="project" value="UniProtKB-KW"/>
</dbReference>
<keyword evidence="7" id="KW-0064">Aspartyl protease</keyword>
<dbReference type="Pfam" id="PF00098">
    <property type="entry name" value="zf-CCHC"/>
    <property type="match status" value="1"/>
</dbReference>
<dbReference type="SUPFAM" id="SSF57756">
    <property type="entry name" value="Retrovirus zinc finger-like domains"/>
    <property type="match status" value="1"/>
</dbReference>
<name>A0A0N5BJE0_STREA</name>
<keyword evidence="22" id="KW-1185">Reference proteome</keyword>
<dbReference type="GO" id="GO:0004190">
    <property type="term" value="F:aspartic-type endopeptidase activity"/>
    <property type="evidence" value="ECO:0007669"/>
    <property type="project" value="UniProtKB-KW"/>
</dbReference>
<keyword evidence="15" id="KW-0917">Virion maturation</keyword>
<dbReference type="GO" id="GO:0015074">
    <property type="term" value="P:DNA integration"/>
    <property type="evidence" value="ECO:0007669"/>
    <property type="project" value="UniProtKB-KW"/>
</dbReference>
<keyword evidence="3" id="KW-0645">Protease</keyword>
<dbReference type="GO" id="GO:0004519">
    <property type="term" value="F:endonuclease activity"/>
    <property type="evidence" value="ECO:0007669"/>
    <property type="project" value="UniProtKB-KW"/>
</dbReference>
<evidence type="ECO:0000256" key="1">
    <source>
        <dbReference type="ARBA" id="ARBA00002180"/>
    </source>
</evidence>
<keyword evidence="9" id="KW-0378">Hydrolase</keyword>
<dbReference type="InterPro" id="IPR001878">
    <property type="entry name" value="Znf_CCHC"/>
</dbReference>
<evidence type="ECO:0000256" key="10">
    <source>
        <dbReference type="ARBA" id="ARBA00022840"/>
    </source>
</evidence>
<dbReference type="InterPro" id="IPR054722">
    <property type="entry name" value="PolX-like_BBD"/>
</dbReference>
<evidence type="ECO:0000256" key="8">
    <source>
        <dbReference type="ARBA" id="ARBA00022759"/>
    </source>
</evidence>
<evidence type="ECO:0000313" key="23">
    <source>
        <dbReference type="WBParaSite" id="SPAL_0000606600.1"/>
    </source>
</evidence>
<evidence type="ECO:0000256" key="9">
    <source>
        <dbReference type="ARBA" id="ARBA00022801"/>
    </source>
</evidence>
<protein>
    <submittedName>
        <fullName evidence="23">Retrovirus-related Pol polyprotein from transposon TNT 1-94</fullName>
    </submittedName>
</protein>
<dbReference type="GO" id="GO:0042575">
    <property type="term" value="C:DNA polymerase complex"/>
    <property type="evidence" value="ECO:0007669"/>
    <property type="project" value="UniProtKB-ARBA"/>
</dbReference>
<dbReference type="Gene3D" id="4.10.60.10">
    <property type="entry name" value="Zinc finger, CCHC-type"/>
    <property type="match status" value="1"/>
</dbReference>
<dbReference type="Gene3D" id="3.30.70.270">
    <property type="match status" value="1"/>
</dbReference>
<keyword evidence="12" id="KW-0229">DNA integration</keyword>
<dbReference type="GO" id="GO:0008270">
    <property type="term" value="F:zinc ion binding"/>
    <property type="evidence" value="ECO:0007669"/>
    <property type="project" value="UniProtKB-KW"/>
</dbReference>
<evidence type="ECO:0000256" key="5">
    <source>
        <dbReference type="ARBA" id="ARBA00022723"/>
    </source>
</evidence>
<keyword evidence="14" id="KW-0548">Nucleotidyltransferase</keyword>
<keyword evidence="5" id="KW-0479">Metal-binding</keyword>
<keyword evidence="18" id="KW-0862">Zinc</keyword>
<dbReference type="Gene3D" id="3.10.10.10">
    <property type="entry name" value="HIV Type 1 Reverse Transcriptase, subunit A, domain 1"/>
    <property type="match status" value="1"/>
</dbReference>